<feature type="binding site" evidence="3">
    <location>
        <position position="6"/>
    </location>
    <ligand>
        <name>a divalent metal cation</name>
        <dbReference type="ChEBI" id="CHEBI:60240"/>
        <label>1</label>
    </ligand>
</feature>
<feature type="binding site" evidence="3">
    <location>
        <position position="8"/>
    </location>
    <ligand>
        <name>a divalent metal cation</name>
        <dbReference type="ChEBI" id="CHEBI:60240"/>
        <label>1</label>
    </ligand>
</feature>
<dbReference type="CDD" id="cd01310">
    <property type="entry name" value="TatD_DNAse"/>
    <property type="match status" value="1"/>
</dbReference>
<sequence>MFIDTHAHLNDAKLLPDVNGVIFRAKEFNVERIVNAGCDLASSQKGIELADKYKEVYACIGVHPENAKCFDNQIENFLMENGEREKVIAIGEIGLDYHYEGYDKELQKKVFIRQLEIANELKLPVVIHSRDATGDMLEILKNNSNLLKYGGLMHCFNGSLETLKEVLKLGLKVSFGGAITFKNSKNAPELIKNIPLESFTLETDCPYLCPEPFRGKINEPKNIPLIAQKIADILNKNVSEIEKITTLNAKNLFKKLK</sequence>
<reference evidence="4" key="1">
    <citation type="submission" date="2020-10" db="EMBL/GenBank/DDBJ databases">
        <authorList>
            <person name="Gilroy R."/>
        </authorList>
    </citation>
    <scope>NUCLEOTIDE SEQUENCE</scope>
    <source>
        <strain evidence="4">CHK186-9395</strain>
    </source>
</reference>
<gene>
    <name evidence="4" type="ORF">IAA62_03215</name>
</gene>
<feature type="binding site" evidence="3">
    <location>
        <position position="128"/>
    </location>
    <ligand>
        <name>a divalent metal cation</name>
        <dbReference type="ChEBI" id="CHEBI:60240"/>
        <label>2</label>
    </ligand>
</feature>
<dbReference type="InterPro" id="IPR001130">
    <property type="entry name" value="TatD-like"/>
</dbReference>
<dbReference type="PIRSF" id="PIRSF005902">
    <property type="entry name" value="DNase_TatD"/>
    <property type="match status" value="1"/>
</dbReference>
<feature type="binding site" evidence="3">
    <location>
        <position position="154"/>
    </location>
    <ligand>
        <name>a divalent metal cation</name>
        <dbReference type="ChEBI" id="CHEBI:60240"/>
        <label>2</label>
    </ligand>
</feature>
<organism evidence="4 5">
    <name type="scientific">Candidatus Caccopulliclostridium gallistercoris</name>
    <dbReference type="NCBI Taxonomy" id="2840719"/>
    <lineage>
        <taxon>Bacteria</taxon>
        <taxon>Bacillati</taxon>
        <taxon>Bacillota</taxon>
        <taxon>Clostridia</taxon>
        <taxon>Candidatus Caccopulliclostridium</taxon>
    </lineage>
</organism>
<dbReference type="InterPro" id="IPR018228">
    <property type="entry name" value="DNase_TatD-rel_CS"/>
</dbReference>
<dbReference type="GO" id="GO:0004536">
    <property type="term" value="F:DNA nuclease activity"/>
    <property type="evidence" value="ECO:0007669"/>
    <property type="project" value="InterPro"/>
</dbReference>
<evidence type="ECO:0000313" key="5">
    <source>
        <dbReference type="Proteomes" id="UP000886861"/>
    </source>
</evidence>
<name>A0A9D1NEA9_9FIRM</name>
<dbReference type="AlphaFoldDB" id="A0A9D1NEA9"/>
<dbReference type="GO" id="GO:0046872">
    <property type="term" value="F:metal ion binding"/>
    <property type="evidence" value="ECO:0007669"/>
    <property type="project" value="UniProtKB-KW"/>
</dbReference>
<evidence type="ECO:0000256" key="1">
    <source>
        <dbReference type="ARBA" id="ARBA00022723"/>
    </source>
</evidence>
<evidence type="ECO:0000313" key="4">
    <source>
        <dbReference type="EMBL" id="HIV01544.1"/>
    </source>
</evidence>
<dbReference type="NCBIfam" id="TIGR00010">
    <property type="entry name" value="YchF/TatD family DNA exonuclease"/>
    <property type="match status" value="1"/>
</dbReference>
<dbReference type="GO" id="GO:0005829">
    <property type="term" value="C:cytosol"/>
    <property type="evidence" value="ECO:0007669"/>
    <property type="project" value="TreeGrafter"/>
</dbReference>
<reference evidence="4" key="2">
    <citation type="journal article" date="2021" name="PeerJ">
        <title>Extensive microbial diversity within the chicken gut microbiome revealed by metagenomics and culture.</title>
        <authorList>
            <person name="Gilroy R."/>
            <person name="Ravi A."/>
            <person name="Getino M."/>
            <person name="Pursley I."/>
            <person name="Horton D.L."/>
            <person name="Alikhan N.F."/>
            <person name="Baker D."/>
            <person name="Gharbi K."/>
            <person name="Hall N."/>
            <person name="Watson M."/>
            <person name="Adriaenssens E.M."/>
            <person name="Foster-Nyarko E."/>
            <person name="Jarju S."/>
            <person name="Secka A."/>
            <person name="Antonio M."/>
            <person name="Oren A."/>
            <person name="Chaudhuri R.R."/>
            <person name="La Ragione R."/>
            <person name="Hildebrand F."/>
            <person name="Pallen M.J."/>
        </authorList>
    </citation>
    <scope>NUCLEOTIDE SEQUENCE</scope>
    <source>
        <strain evidence="4">CHK186-9395</strain>
    </source>
</reference>
<dbReference type="GO" id="GO:0016788">
    <property type="term" value="F:hydrolase activity, acting on ester bonds"/>
    <property type="evidence" value="ECO:0007669"/>
    <property type="project" value="InterPro"/>
</dbReference>
<dbReference type="PROSITE" id="PS01137">
    <property type="entry name" value="TATD_1"/>
    <property type="match status" value="1"/>
</dbReference>
<dbReference type="SUPFAM" id="SSF51556">
    <property type="entry name" value="Metallo-dependent hydrolases"/>
    <property type="match status" value="1"/>
</dbReference>
<feature type="binding site" evidence="3">
    <location>
        <position position="204"/>
    </location>
    <ligand>
        <name>a divalent metal cation</name>
        <dbReference type="ChEBI" id="CHEBI:60240"/>
        <label>1</label>
    </ligand>
</feature>
<comment type="caution">
    <text evidence="4">The sequence shown here is derived from an EMBL/GenBank/DDBJ whole genome shotgun (WGS) entry which is preliminary data.</text>
</comment>
<dbReference type="Gene3D" id="3.20.20.140">
    <property type="entry name" value="Metal-dependent hydrolases"/>
    <property type="match status" value="1"/>
</dbReference>
<feature type="binding site" evidence="3">
    <location>
        <position position="92"/>
    </location>
    <ligand>
        <name>a divalent metal cation</name>
        <dbReference type="ChEBI" id="CHEBI:60240"/>
        <label>1</label>
    </ligand>
</feature>
<proteinExistence type="predicted"/>
<dbReference type="InterPro" id="IPR015991">
    <property type="entry name" value="TatD/YcfH-like"/>
</dbReference>
<protein>
    <submittedName>
        <fullName evidence="4">TatD family hydrolase</fullName>
    </submittedName>
</protein>
<dbReference type="InterPro" id="IPR032466">
    <property type="entry name" value="Metal_Hydrolase"/>
</dbReference>
<keyword evidence="2 4" id="KW-0378">Hydrolase</keyword>
<dbReference type="FunFam" id="3.20.20.140:FF:000005">
    <property type="entry name" value="TatD family hydrolase"/>
    <property type="match status" value="1"/>
</dbReference>
<dbReference type="Pfam" id="PF01026">
    <property type="entry name" value="TatD_DNase"/>
    <property type="match status" value="1"/>
</dbReference>
<dbReference type="EMBL" id="DVOJ01000012">
    <property type="protein sequence ID" value="HIV01544.1"/>
    <property type="molecule type" value="Genomic_DNA"/>
</dbReference>
<accession>A0A9D1NEA9</accession>
<dbReference type="PANTHER" id="PTHR46124:SF2">
    <property type="entry name" value="D-AMINOACYL-TRNA DEACYLASE"/>
    <property type="match status" value="1"/>
</dbReference>
<dbReference type="PANTHER" id="PTHR46124">
    <property type="entry name" value="D-AMINOACYL-TRNA DEACYLASE"/>
    <property type="match status" value="1"/>
</dbReference>
<keyword evidence="1 3" id="KW-0479">Metal-binding</keyword>
<evidence type="ECO:0000256" key="2">
    <source>
        <dbReference type="ARBA" id="ARBA00022801"/>
    </source>
</evidence>
<dbReference type="Proteomes" id="UP000886861">
    <property type="component" value="Unassembled WGS sequence"/>
</dbReference>
<evidence type="ECO:0000256" key="3">
    <source>
        <dbReference type="PIRSR" id="PIRSR005902-1"/>
    </source>
</evidence>